<protein>
    <submittedName>
        <fullName evidence="2">Uncharacterized protein</fullName>
    </submittedName>
</protein>
<reference evidence="2 3" key="1">
    <citation type="journal article" date="2014" name="Agronomy (Basel)">
        <title>A Draft Genome Sequence for Ensete ventricosum, the Drought-Tolerant Tree Against Hunger.</title>
        <authorList>
            <person name="Harrison J."/>
            <person name="Moore K.A."/>
            <person name="Paszkiewicz K."/>
            <person name="Jones T."/>
            <person name="Grant M."/>
            <person name="Ambacheew D."/>
            <person name="Muzemil S."/>
            <person name="Studholme D.J."/>
        </authorList>
    </citation>
    <scope>NUCLEOTIDE SEQUENCE [LARGE SCALE GENOMIC DNA]</scope>
</reference>
<name>A0A427B866_ENSVE</name>
<proteinExistence type="predicted"/>
<comment type="caution">
    <text evidence="2">The sequence shown here is derived from an EMBL/GenBank/DDBJ whole genome shotgun (WGS) entry which is preliminary data.</text>
</comment>
<dbReference type="Proteomes" id="UP000287651">
    <property type="component" value="Unassembled WGS sequence"/>
</dbReference>
<gene>
    <name evidence="2" type="ORF">B296_00004538</name>
</gene>
<organism evidence="2 3">
    <name type="scientific">Ensete ventricosum</name>
    <name type="common">Abyssinian banana</name>
    <name type="synonym">Musa ensete</name>
    <dbReference type="NCBI Taxonomy" id="4639"/>
    <lineage>
        <taxon>Eukaryota</taxon>
        <taxon>Viridiplantae</taxon>
        <taxon>Streptophyta</taxon>
        <taxon>Embryophyta</taxon>
        <taxon>Tracheophyta</taxon>
        <taxon>Spermatophyta</taxon>
        <taxon>Magnoliopsida</taxon>
        <taxon>Liliopsida</taxon>
        <taxon>Zingiberales</taxon>
        <taxon>Musaceae</taxon>
        <taxon>Ensete</taxon>
    </lineage>
</organism>
<evidence type="ECO:0000256" key="1">
    <source>
        <dbReference type="SAM" id="MobiDB-lite"/>
    </source>
</evidence>
<feature type="region of interest" description="Disordered" evidence="1">
    <location>
        <begin position="21"/>
        <end position="77"/>
    </location>
</feature>
<evidence type="ECO:0000313" key="3">
    <source>
        <dbReference type="Proteomes" id="UP000287651"/>
    </source>
</evidence>
<dbReference type="EMBL" id="AMZH03000257">
    <property type="protein sequence ID" value="RRT84661.1"/>
    <property type="molecule type" value="Genomic_DNA"/>
</dbReference>
<feature type="region of interest" description="Disordered" evidence="1">
    <location>
        <begin position="97"/>
        <end position="133"/>
    </location>
</feature>
<sequence length="133" mass="14434">MNLKEEDRYVVNSDEGLRQLTSEGAIGTGRNSWSHRQGTTTAEEEDAGEAIATAAGAIGSGDCDRSTTAVEGRRNKGGRYCCSSTYRCNKGLREKHSCDKGKKKQRRPMLLLQHLSSQQGVATGDDDAVAKQR</sequence>
<accession>A0A427B866</accession>
<dbReference type="AlphaFoldDB" id="A0A427B866"/>
<evidence type="ECO:0000313" key="2">
    <source>
        <dbReference type="EMBL" id="RRT84661.1"/>
    </source>
</evidence>